<dbReference type="OrthoDB" id="72116at2"/>
<dbReference type="EMBL" id="QJSX01000003">
    <property type="protein sequence ID" value="PYE55246.1"/>
    <property type="molecule type" value="Genomic_DNA"/>
</dbReference>
<dbReference type="Pfam" id="PF03259">
    <property type="entry name" value="Robl_LC7"/>
    <property type="match status" value="1"/>
</dbReference>
<dbReference type="RefSeq" id="WP_110885608.1">
    <property type="nucleotide sequence ID" value="NZ_QJSX01000003.1"/>
</dbReference>
<evidence type="ECO:0000313" key="2">
    <source>
        <dbReference type="EMBL" id="PYE55246.1"/>
    </source>
</evidence>
<dbReference type="AlphaFoldDB" id="A0A318S861"/>
<evidence type="ECO:0000313" key="3">
    <source>
        <dbReference type="Proteomes" id="UP000248326"/>
    </source>
</evidence>
<evidence type="ECO:0000259" key="1">
    <source>
        <dbReference type="SMART" id="SM00960"/>
    </source>
</evidence>
<protein>
    <submittedName>
        <fullName evidence="2">Roadblock/LC7 domain-containing protein</fullName>
    </submittedName>
</protein>
<keyword evidence="3" id="KW-1185">Reference proteome</keyword>
<dbReference type="SUPFAM" id="SSF103196">
    <property type="entry name" value="Roadblock/LC7 domain"/>
    <property type="match status" value="1"/>
</dbReference>
<dbReference type="SMART" id="SM00960">
    <property type="entry name" value="Robl_LC7"/>
    <property type="match status" value="1"/>
</dbReference>
<dbReference type="InterPro" id="IPR004942">
    <property type="entry name" value="Roadblock/LAMTOR2_dom"/>
</dbReference>
<accession>A0A318S861</accession>
<comment type="caution">
    <text evidence="2">The sequence shown here is derived from an EMBL/GenBank/DDBJ whole genome shotgun (WGS) entry which is preliminary data.</text>
</comment>
<proteinExistence type="predicted"/>
<reference evidence="2 3" key="1">
    <citation type="submission" date="2018-06" db="EMBL/GenBank/DDBJ databases">
        <title>Genomic Encyclopedia of Type Strains, Phase IV (KMG-IV): sequencing the most valuable type-strain genomes for metagenomic binning, comparative biology and taxonomic classification.</title>
        <authorList>
            <person name="Goeker M."/>
        </authorList>
    </citation>
    <scope>NUCLEOTIDE SEQUENCE [LARGE SCALE GENOMIC DNA]</scope>
    <source>
        <strain evidence="2 3">DSM 18048</strain>
    </source>
</reference>
<feature type="domain" description="Roadblock/LAMTOR2" evidence="1">
    <location>
        <begin position="2"/>
        <end position="84"/>
    </location>
</feature>
<name>A0A318S861_9DEIO</name>
<dbReference type="Proteomes" id="UP000248326">
    <property type="component" value="Unassembled WGS sequence"/>
</dbReference>
<organism evidence="2 3">
    <name type="scientific">Deinococcus yavapaiensis KR-236</name>
    <dbReference type="NCBI Taxonomy" id="694435"/>
    <lineage>
        <taxon>Bacteria</taxon>
        <taxon>Thermotogati</taxon>
        <taxon>Deinococcota</taxon>
        <taxon>Deinococci</taxon>
        <taxon>Deinococcales</taxon>
        <taxon>Deinococcaceae</taxon>
        <taxon>Deinococcus</taxon>
    </lineage>
</organism>
<gene>
    <name evidence="2" type="ORF">DES52_10376</name>
</gene>
<dbReference type="Gene3D" id="3.30.450.30">
    <property type="entry name" value="Dynein light chain 2a, cytoplasmic"/>
    <property type="match status" value="1"/>
</dbReference>
<sequence>MKLRSLLTAPGVRAAALVGRDGLALEAYGEEGDHLAAELAALRAGMERASRRLNGGPLTRLAFTSERFEIVAVAVGEFTAAVAVTRGQDTRPAQMELARVAVELQGRLPGRKE</sequence>